<dbReference type="EMBL" id="FPBK01000023">
    <property type="protein sequence ID" value="SFU77058.1"/>
    <property type="molecule type" value="Genomic_DNA"/>
</dbReference>
<accession>A0A1I7IVY0</accession>
<dbReference type="RefSeq" id="WP_093026552.1">
    <property type="nucleotide sequence ID" value="NZ_FPBK01000023.1"/>
</dbReference>
<reference evidence="1 2" key="1">
    <citation type="submission" date="2016-10" db="EMBL/GenBank/DDBJ databases">
        <authorList>
            <person name="de Groot N.N."/>
        </authorList>
    </citation>
    <scope>NUCLEOTIDE SEQUENCE [LARGE SCALE GENOMIC DNA]</scope>
    <source>
        <strain evidence="1 2">CGMCC 1.12333</strain>
    </source>
</reference>
<sequence>MNRLNIIKKSFPWLVITILAVALWFNGCGASPEEKEIMVTVPAVSGSLPATQPKHSIVLPSPVGKTDTVFVPNPVNEKLLAENQQLKDSFAKVSATQKVEMYSDAIQINDFSYQQEDSYINLTVAGKVRGQILSMLPTYTIKERIVAAKVTVPQTKFRLLAGVEVGNNLQFNSFNFKADLFFQNASGNMLQVSYDTDQRIYVGYHFSIFKIRK</sequence>
<organism evidence="1 2">
    <name type="scientific">Pustulibacterium marinum</name>
    <dbReference type="NCBI Taxonomy" id="1224947"/>
    <lineage>
        <taxon>Bacteria</taxon>
        <taxon>Pseudomonadati</taxon>
        <taxon>Bacteroidota</taxon>
        <taxon>Flavobacteriia</taxon>
        <taxon>Flavobacteriales</taxon>
        <taxon>Flavobacteriaceae</taxon>
        <taxon>Pustulibacterium</taxon>
    </lineage>
</organism>
<dbReference type="AlphaFoldDB" id="A0A1I7IVY0"/>
<evidence type="ECO:0000313" key="1">
    <source>
        <dbReference type="EMBL" id="SFU77058.1"/>
    </source>
</evidence>
<gene>
    <name evidence="1" type="ORF">SAMN05216480_12311</name>
</gene>
<dbReference type="STRING" id="1224947.SAMN05216480_12311"/>
<name>A0A1I7IVY0_9FLAO</name>
<keyword evidence="2" id="KW-1185">Reference proteome</keyword>
<proteinExistence type="predicted"/>
<dbReference type="Proteomes" id="UP000199138">
    <property type="component" value="Unassembled WGS sequence"/>
</dbReference>
<evidence type="ECO:0000313" key="2">
    <source>
        <dbReference type="Proteomes" id="UP000199138"/>
    </source>
</evidence>
<protein>
    <submittedName>
        <fullName evidence="1">Uncharacterized protein</fullName>
    </submittedName>
</protein>
<dbReference type="OrthoDB" id="9944652at2"/>